<dbReference type="EMBL" id="JAWDJW010001194">
    <property type="protein sequence ID" value="KAK3079362.1"/>
    <property type="molecule type" value="Genomic_DNA"/>
</dbReference>
<comment type="caution">
    <text evidence="1">The sequence shown here is derived from an EMBL/GenBank/DDBJ whole genome shotgun (WGS) entry which is preliminary data.</text>
</comment>
<proteinExistence type="predicted"/>
<evidence type="ECO:0000313" key="2">
    <source>
        <dbReference type="Proteomes" id="UP001186974"/>
    </source>
</evidence>
<name>A0ACC3DRJ0_9PEZI</name>
<accession>A0ACC3DRJ0</accession>
<evidence type="ECO:0000313" key="1">
    <source>
        <dbReference type="EMBL" id="KAK3079362.1"/>
    </source>
</evidence>
<protein>
    <submittedName>
        <fullName evidence="1">Uncharacterized protein</fullName>
    </submittedName>
</protein>
<reference evidence="1" key="1">
    <citation type="submission" date="2024-09" db="EMBL/GenBank/DDBJ databases">
        <title>Black Yeasts Isolated from many extreme environments.</title>
        <authorList>
            <person name="Coleine C."/>
            <person name="Stajich J.E."/>
            <person name="Selbmann L."/>
        </authorList>
    </citation>
    <scope>NUCLEOTIDE SEQUENCE</scope>
    <source>
        <strain evidence="1">CCFEE 5737</strain>
    </source>
</reference>
<organism evidence="1 2">
    <name type="scientific">Coniosporium uncinatum</name>
    <dbReference type="NCBI Taxonomy" id="93489"/>
    <lineage>
        <taxon>Eukaryota</taxon>
        <taxon>Fungi</taxon>
        <taxon>Dikarya</taxon>
        <taxon>Ascomycota</taxon>
        <taxon>Pezizomycotina</taxon>
        <taxon>Dothideomycetes</taxon>
        <taxon>Dothideomycetes incertae sedis</taxon>
        <taxon>Coniosporium</taxon>
    </lineage>
</organism>
<keyword evidence="2" id="KW-1185">Reference proteome</keyword>
<dbReference type="Proteomes" id="UP001186974">
    <property type="component" value="Unassembled WGS sequence"/>
</dbReference>
<sequence length="423" mass="47415">MRNSEGIEVFVKSVERDEAYEEYAMPNAGDQTDPDKMERYIEAATSERFAIAIKIPADFKYYTAEGVKIRVDIGKIDGYRFRKKPLARDRNGIEYVKDTLKCQIDGQWKRCNLSFNEVEMDEDDYAGRDAASYAAANTCIIKAIVQRGQSQRRDHPLEWKRRELPEEKKRARDLYKDKGLTDAVQPLIQADSARTPSATSTHSFTPLKGGNGREMTFTFRYRSRSKPRLSSTEVGRLLIIVLVYLQRLGLAPFTAAIDETTNSAAQDASSTSAQTSAEDLQTSAQLTAQPAVADAPPTPAPVSPPTVKREPETDAPSSVGEQRPAKRARPAPTTGFVDLTLDETEYAQPIKQEAPHRAESVPVAPTAQTPSDQGEDVHDIEDELKRVRFQRQRIENEEREWELEQRLKKLRRAKTGTSATPGP</sequence>
<gene>
    <name evidence="1" type="ORF">LTS18_005045</name>
</gene>